<keyword evidence="1" id="KW-0560">Oxidoreductase</keyword>
<sequence>MKLNLIGGAWVEGAGVCQNINPSDTRDVVGEYAQADAAQARQAIAAAHAAAPAWGLSTPQQRFDILDAAGSEILARKAELGDLLAREEG</sequence>
<dbReference type="InterPro" id="IPR016162">
    <property type="entry name" value="Ald_DH_N"/>
</dbReference>
<accession>A0A848FHG3</accession>
<comment type="caution">
    <text evidence="3">The sequence shown here is derived from an EMBL/GenBank/DDBJ whole genome shotgun (WGS) entry which is preliminary data.</text>
</comment>
<dbReference type="SUPFAM" id="SSF53720">
    <property type="entry name" value="ALDH-like"/>
    <property type="match status" value="1"/>
</dbReference>
<dbReference type="Proteomes" id="UP000574067">
    <property type="component" value="Unassembled WGS sequence"/>
</dbReference>
<keyword evidence="4" id="KW-1185">Reference proteome</keyword>
<proteinExistence type="predicted"/>
<dbReference type="GO" id="GO:0016491">
    <property type="term" value="F:oxidoreductase activity"/>
    <property type="evidence" value="ECO:0007669"/>
    <property type="project" value="UniProtKB-KW"/>
</dbReference>
<dbReference type="RefSeq" id="WP_169163180.1">
    <property type="nucleotide sequence ID" value="NZ_JABBFW010000029.1"/>
</dbReference>
<protein>
    <submittedName>
        <fullName evidence="3">Aldehyde dehydrogenase family protein</fullName>
    </submittedName>
</protein>
<feature type="domain" description="Aldehyde dehydrogenase" evidence="2">
    <location>
        <begin position="10"/>
        <end position="89"/>
    </location>
</feature>
<feature type="non-terminal residue" evidence="3">
    <location>
        <position position="89"/>
    </location>
</feature>
<evidence type="ECO:0000256" key="1">
    <source>
        <dbReference type="ARBA" id="ARBA00023002"/>
    </source>
</evidence>
<dbReference type="Gene3D" id="3.40.605.10">
    <property type="entry name" value="Aldehyde Dehydrogenase, Chain A, domain 1"/>
    <property type="match status" value="1"/>
</dbReference>
<reference evidence="3 4" key="1">
    <citation type="submission" date="2020-04" db="EMBL/GenBank/DDBJ databases">
        <title>Azohydromonas sp. isolated from soil.</title>
        <authorList>
            <person name="Dahal R.H."/>
        </authorList>
    </citation>
    <scope>NUCLEOTIDE SEQUENCE [LARGE SCALE GENOMIC DNA]</scope>
    <source>
        <strain evidence="3 4">G-1-1-14</strain>
    </source>
</reference>
<dbReference type="Pfam" id="PF00171">
    <property type="entry name" value="Aldedh"/>
    <property type="match status" value="1"/>
</dbReference>
<name>A0A848FHG3_9BURK</name>
<dbReference type="EMBL" id="JABBFW010000029">
    <property type="protein sequence ID" value="NML18285.1"/>
    <property type="molecule type" value="Genomic_DNA"/>
</dbReference>
<dbReference type="InterPro" id="IPR016161">
    <property type="entry name" value="Ald_DH/histidinol_DH"/>
</dbReference>
<evidence type="ECO:0000259" key="2">
    <source>
        <dbReference type="Pfam" id="PF00171"/>
    </source>
</evidence>
<dbReference type="InterPro" id="IPR015590">
    <property type="entry name" value="Aldehyde_DH_dom"/>
</dbReference>
<evidence type="ECO:0000313" key="4">
    <source>
        <dbReference type="Proteomes" id="UP000574067"/>
    </source>
</evidence>
<evidence type="ECO:0000313" key="3">
    <source>
        <dbReference type="EMBL" id="NML18285.1"/>
    </source>
</evidence>
<organism evidence="3 4">
    <name type="scientific">Azohydromonas caseinilytica</name>
    <dbReference type="NCBI Taxonomy" id="2728836"/>
    <lineage>
        <taxon>Bacteria</taxon>
        <taxon>Pseudomonadati</taxon>
        <taxon>Pseudomonadota</taxon>
        <taxon>Betaproteobacteria</taxon>
        <taxon>Burkholderiales</taxon>
        <taxon>Sphaerotilaceae</taxon>
        <taxon>Azohydromonas</taxon>
    </lineage>
</organism>
<dbReference type="AlphaFoldDB" id="A0A848FHG3"/>
<gene>
    <name evidence="3" type="ORF">HHL10_25275</name>
</gene>